<protein>
    <submittedName>
        <fullName evidence="12">HemY protein</fullName>
    </submittedName>
</protein>
<feature type="domain" description="HemY N-terminal" evidence="11">
    <location>
        <begin position="26"/>
        <end position="126"/>
    </location>
</feature>
<evidence type="ECO:0000256" key="10">
    <source>
        <dbReference type="SAM" id="Phobius"/>
    </source>
</evidence>
<dbReference type="GO" id="GO:0006779">
    <property type="term" value="P:porphyrin-containing compound biosynthetic process"/>
    <property type="evidence" value="ECO:0007669"/>
    <property type="project" value="UniProtKB-KW"/>
</dbReference>
<dbReference type="InterPro" id="IPR010817">
    <property type="entry name" value="HemY_N"/>
</dbReference>
<comment type="function">
    <text evidence="1">Involved in a late step of protoheme IX synthesis.</text>
</comment>
<accession>A0A1H8U9U7</accession>
<keyword evidence="6 10" id="KW-0812">Transmembrane</keyword>
<dbReference type="InterPro" id="IPR005254">
    <property type="entry name" value="Heme_biosyn_assoc_TPR_pro"/>
</dbReference>
<dbReference type="Proteomes" id="UP000198814">
    <property type="component" value="Unassembled WGS sequence"/>
</dbReference>
<dbReference type="AlphaFoldDB" id="A0A1H8U9U7"/>
<feature type="transmembrane region" description="Helical" evidence="10">
    <location>
        <begin position="44"/>
        <end position="66"/>
    </location>
</feature>
<dbReference type="RefSeq" id="WP_090321236.1">
    <property type="nucleotide sequence ID" value="NZ_FNOE01000025.1"/>
</dbReference>
<dbReference type="OrthoDB" id="7053339at2"/>
<organism evidence="12 13">
    <name type="scientific">Nitrosomonas oligotropha</name>
    <dbReference type="NCBI Taxonomy" id="42354"/>
    <lineage>
        <taxon>Bacteria</taxon>
        <taxon>Pseudomonadati</taxon>
        <taxon>Pseudomonadota</taxon>
        <taxon>Betaproteobacteria</taxon>
        <taxon>Nitrosomonadales</taxon>
        <taxon>Nitrosomonadaceae</taxon>
        <taxon>Nitrosomonas</taxon>
    </lineage>
</organism>
<evidence type="ECO:0000256" key="4">
    <source>
        <dbReference type="ARBA" id="ARBA00022475"/>
    </source>
</evidence>
<dbReference type="SUPFAM" id="SSF48452">
    <property type="entry name" value="TPR-like"/>
    <property type="match status" value="1"/>
</dbReference>
<dbReference type="UniPathway" id="UPA00252"/>
<evidence type="ECO:0000256" key="9">
    <source>
        <dbReference type="ARBA" id="ARBA00023244"/>
    </source>
</evidence>
<dbReference type="GO" id="GO:0042168">
    <property type="term" value="P:heme metabolic process"/>
    <property type="evidence" value="ECO:0007669"/>
    <property type="project" value="InterPro"/>
</dbReference>
<evidence type="ECO:0000256" key="6">
    <source>
        <dbReference type="ARBA" id="ARBA00022692"/>
    </source>
</evidence>
<evidence type="ECO:0000259" key="11">
    <source>
        <dbReference type="Pfam" id="PF07219"/>
    </source>
</evidence>
<evidence type="ECO:0000313" key="12">
    <source>
        <dbReference type="EMBL" id="SEO99999.1"/>
    </source>
</evidence>
<keyword evidence="13" id="KW-1185">Reference proteome</keyword>
<dbReference type="EMBL" id="FODO01000032">
    <property type="protein sequence ID" value="SEO99999.1"/>
    <property type="molecule type" value="Genomic_DNA"/>
</dbReference>
<evidence type="ECO:0000256" key="7">
    <source>
        <dbReference type="ARBA" id="ARBA00022989"/>
    </source>
</evidence>
<dbReference type="GO" id="GO:0005886">
    <property type="term" value="C:plasma membrane"/>
    <property type="evidence" value="ECO:0007669"/>
    <property type="project" value="UniProtKB-SubCell"/>
</dbReference>
<dbReference type="STRING" id="42354.SAMN05216333_1327"/>
<evidence type="ECO:0000256" key="8">
    <source>
        <dbReference type="ARBA" id="ARBA00023136"/>
    </source>
</evidence>
<proteinExistence type="predicted"/>
<dbReference type="InterPro" id="IPR011990">
    <property type="entry name" value="TPR-like_helical_dom_sf"/>
</dbReference>
<dbReference type="NCBIfam" id="TIGR00540">
    <property type="entry name" value="TPR_hemY_coli"/>
    <property type="match status" value="1"/>
</dbReference>
<keyword evidence="4" id="KW-1003">Cell membrane</keyword>
<reference evidence="13" key="1">
    <citation type="submission" date="2016-10" db="EMBL/GenBank/DDBJ databases">
        <authorList>
            <person name="Varghese N."/>
            <person name="Submissions S."/>
        </authorList>
    </citation>
    <scope>NUCLEOTIDE SEQUENCE [LARGE SCALE GENOMIC DNA]</scope>
    <source>
        <strain evidence="13">Nm76</strain>
    </source>
</reference>
<dbReference type="Gene3D" id="1.25.40.10">
    <property type="entry name" value="Tetratricopeptide repeat domain"/>
    <property type="match status" value="1"/>
</dbReference>
<evidence type="ECO:0000256" key="5">
    <source>
        <dbReference type="ARBA" id="ARBA00022519"/>
    </source>
</evidence>
<gene>
    <name evidence="12" type="ORF">SAMN05216333_1327</name>
</gene>
<keyword evidence="5" id="KW-0997">Cell inner membrane</keyword>
<evidence type="ECO:0000256" key="3">
    <source>
        <dbReference type="ARBA" id="ARBA00004744"/>
    </source>
</evidence>
<sequence>MKLILWLLALFAAAVAVTLAAKNTTGRALIEAPPYQLELPLDQFILAVAVAFFVFYILVRFILGIFGFSQRHRHKKTDEMLLSGLKAYFEGDYVKSQKNTAIALKLADSSTAKAISAVIAARSAQILNEVAARDQYLNTALSQAPDEKSLCLAARTEFMLQKGDYQEALRILQSLYSEGGLQSVAVLQLELEAQQQAGNWDAVLELADILAKRQSVNKTLVRKLKHDAQIENIKSKATDLQSLNQYWQCISPLDKMDSKLSVAAVRAYISLGNCNMANKIIESNVPMTWDNELIELYSECLDYHVSRQIECAEVWLRVHPNNAILLLTLGKLCTYCELWGKAQNYLEASLSVESGHKAHFALAQLNEKLGKHELAMDHYNKGLQLTLKQLS</sequence>
<keyword evidence="9" id="KW-0627">Porphyrin biosynthesis</keyword>
<comment type="subcellular location">
    <subcellularLocation>
        <location evidence="2">Cell inner membrane</location>
        <topology evidence="2">Multi-pass membrane protein</topology>
    </subcellularLocation>
</comment>
<name>A0A1H8U9U7_9PROT</name>
<keyword evidence="8 10" id="KW-0472">Membrane</keyword>
<evidence type="ECO:0000313" key="13">
    <source>
        <dbReference type="Proteomes" id="UP000198814"/>
    </source>
</evidence>
<evidence type="ECO:0000256" key="1">
    <source>
        <dbReference type="ARBA" id="ARBA00002962"/>
    </source>
</evidence>
<evidence type="ECO:0000256" key="2">
    <source>
        <dbReference type="ARBA" id="ARBA00004429"/>
    </source>
</evidence>
<comment type="pathway">
    <text evidence="3">Porphyrin-containing compound metabolism; protoheme biosynthesis.</text>
</comment>
<keyword evidence="7 10" id="KW-1133">Transmembrane helix</keyword>
<dbReference type="Pfam" id="PF07219">
    <property type="entry name" value="HemY_N"/>
    <property type="match status" value="1"/>
</dbReference>